<keyword evidence="4" id="KW-0067">ATP-binding</keyword>
<dbReference type="PANTHER" id="PTHR46765:SF1">
    <property type="entry name" value="P-LOOP CONTAINING NUCLEOSIDE TRIPHOSPHATE HYDROLASES SUPERFAMILY PROTEIN"/>
    <property type="match status" value="1"/>
</dbReference>
<evidence type="ECO:0000256" key="6">
    <source>
        <dbReference type="ARBA" id="ARBA00023242"/>
    </source>
</evidence>
<comment type="similarity">
    <text evidence="8">Belongs to the activator 1 small subunits family. CTF18 subfamily.</text>
</comment>
<dbReference type="InterPro" id="IPR003959">
    <property type="entry name" value="ATPase_AAA_core"/>
</dbReference>
<evidence type="ECO:0000256" key="3">
    <source>
        <dbReference type="ARBA" id="ARBA00022741"/>
    </source>
</evidence>
<accession>A0A9P6ZYF4</accession>
<keyword evidence="12" id="KW-1185">Reference proteome</keyword>
<feature type="region of interest" description="Disordered" evidence="9">
    <location>
        <begin position="794"/>
        <end position="816"/>
    </location>
</feature>
<evidence type="ECO:0000256" key="9">
    <source>
        <dbReference type="SAM" id="MobiDB-lite"/>
    </source>
</evidence>
<evidence type="ECO:0000256" key="2">
    <source>
        <dbReference type="ARBA" id="ARBA00022705"/>
    </source>
</evidence>
<feature type="domain" description="AAA+ ATPase" evidence="10">
    <location>
        <begin position="277"/>
        <end position="428"/>
    </location>
</feature>
<dbReference type="GO" id="GO:0005634">
    <property type="term" value="C:nucleus"/>
    <property type="evidence" value="ECO:0007669"/>
    <property type="project" value="UniProtKB-SubCell"/>
</dbReference>
<evidence type="ECO:0000313" key="11">
    <source>
        <dbReference type="EMBL" id="KAG1778460.1"/>
    </source>
</evidence>
<comment type="caution">
    <text evidence="11">The sequence shown here is derived from an EMBL/GenBank/DDBJ whole genome shotgun (WGS) entry which is preliminary data.</text>
</comment>
<evidence type="ECO:0000256" key="7">
    <source>
        <dbReference type="ARBA" id="ARBA00023306"/>
    </source>
</evidence>
<proteinExistence type="inferred from homology"/>
<protein>
    <submittedName>
        <fullName evidence="11">P-loop containing nucleoside triphosphate hydrolase protein</fullName>
    </submittedName>
</protein>
<evidence type="ECO:0000256" key="5">
    <source>
        <dbReference type="ARBA" id="ARBA00023125"/>
    </source>
</evidence>
<dbReference type="CDD" id="cd00009">
    <property type="entry name" value="AAA"/>
    <property type="match status" value="1"/>
</dbReference>
<dbReference type="GO" id="GO:0006260">
    <property type="term" value="P:DNA replication"/>
    <property type="evidence" value="ECO:0007669"/>
    <property type="project" value="UniProtKB-KW"/>
</dbReference>
<dbReference type="InterPro" id="IPR003593">
    <property type="entry name" value="AAA+_ATPase"/>
</dbReference>
<keyword evidence="7" id="KW-0131">Cell cycle</keyword>
<dbReference type="Gene3D" id="1.10.8.60">
    <property type="match status" value="1"/>
</dbReference>
<dbReference type="SUPFAM" id="SSF52540">
    <property type="entry name" value="P-loop containing nucleoside triphosphate hydrolases"/>
    <property type="match status" value="1"/>
</dbReference>
<dbReference type="Proteomes" id="UP000714275">
    <property type="component" value="Unassembled WGS sequence"/>
</dbReference>
<keyword evidence="6" id="KW-0539">Nucleus</keyword>
<dbReference type="InterPro" id="IPR047854">
    <property type="entry name" value="RFC_lid"/>
</dbReference>
<evidence type="ECO:0000313" key="12">
    <source>
        <dbReference type="Proteomes" id="UP000714275"/>
    </source>
</evidence>
<dbReference type="GO" id="GO:0003677">
    <property type="term" value="F:DNA binding"/>
    <property type="evidence" value="ECO:0007669"/>
    <property type="project" value="UniProtKB-KW"/>
</dbReference>
<dbReference type="InterPro" id="IPR027417">
    <property type="entry name" value="P-loop_NTPase"/>
</dbReference>
<evidence type="ECO:0000256" key="4">
    <source>
        <dbReference type="ARBA" id="ARBA00022840"/>
    </source>
</evidence>
<evidence type="ECO:0000256" key="1">
    <source>
        <dbReference type="ARBA" id="ARBA00004123"/>
    </source>
</evidence>
<keyword evidence="11" id="KW-0378">Hydrolase</keyword>
<dbReference type="SMART" id="SM00382">
    <property type="entry name" value="AAA"/>
    <property type="match status" value="1"/>
</dbReference>
<evidence type="ECO:0000259" key="10">
    <source>
        <dbReference type="SMART" id="SM00382"/>
    </source>
</evidence>
<dbReference type="AlphaFoldDB" id="A0A9P6ZYF4"/>
<keyword evidence="2" id="KW-0235">DNA replication</keyword>
<dbReference type="GO" id="GO:0005524">
    <property type="term" value="F:ATP binding"/>
    <property type="evidence" value="ECO:0007669"/>
    <property type="project" value="UniProtKB-KW"/>
</dbReference>
<keyword evidence="5" id="KW-0238">DNA-binding</keyword>
<dbReference type="InterPro" id="IPR053016">
    <property type="entry name" value="CTF18-RFC_complex"/>
</dbReference>
<dbReference type="EMBL" id="JABBWD010000015">
    <property type="protein sequence ID" value="KAG1778460.1"/>
    <property type="molecule type" value="Genomic_DNA"/>
</dbReference>
<dbReference type="GO" id="GO:0016887">
    <property type="term" value="F:ATP hydrolysis activity"/>
    <property type="evidence" value="ECO:0007669"/>
    <property type="project" value="InterPro"/>
</dbReference>
<dbReference type="PANTHER" id="PTHR46765">
    <property type="entry name" value="P-LOOP CONTAINING NUCLEOSIDE TRIPHOSPHATE HYDROLASES SUPERFAMILY PROTEIN"/>
    <property type="match status" value="1"/>
</dbReference>
<keyword evidence="3" id="KW-0547">Nucleotide-binding</keyword>
<organism evidence="11 12">
    <name type="scientific">Suillus placidus</name>
    <dbReference type="NCBI Taxonomy" id="48579"/>
    <lineage>
        <taxon>Eukaryota</taxon>
        <taxon>Fungi</taxon>
        <taxon>Dikarya</taxon>
        <taxon>Basidiomycota</taxon>
        <taxon>Agaricomycotina</taxon>
        <taxon>Agaricomycetes</taxon>
        <taxon>Agaricomycetidae</taxon>
        <taxon>Boletales</taxon>
        <taxon>Suillineae</taxon>
        <taxon>Suillaceae</taxon>
        <taxon>Suillus</taxon>
    </lineage>
</organism>
<comment type="subcellular location">
    <subcellularLocation>
        <location evidence="1">Nucleus</location>
    </subcellularLocation>
</comment>
<dbReference type="OrthoDB" id="2195431at2759"/>
<dbReference type="Gene3D" id="3.40.50.300">
    <property type="entry name" value="P-loop containing nucleotide triphosphate hydrolases"/>
    <property type="match status" value="1"/>
</dbReference>
<dbReference type="Pfam" id="PF00004">
    <property type="entry name" value="AAA"/>
    <property type="match status" value="1"/>
</dbReference>
<name>A0A9P6ZYF4_9AGAM</name>
<reference evidence="11" key="1">
    <citation type="journal article" date="2020" name="New Phytol.">
        <title>Comparative genomics reveals dynamic genome evolution in host specialist ectomycorrhizal fungi.</title>
        <authorList>
            <person name="Lofgren L.A."/>
            <person name="Nguyen N.H."/>
            <person name="Vilgalys R."/>
            <person name="Ruytinx J."/>
            <person name="Liao H.L."/>
            <person name="Branco S."/>
            <person name="Kuo A."/>
            <person name="LaButti K."/>
            <person name="Lipzen A."/>
            <person name="Andreopoulos W."/>
            <person name="Pangilinan J."/>
            <person name="Riley R."/>
            <person name="Hundley H."/>
            <person name="Na H."/>
            <person name="Barry K."/>
            <person name="Grigoriev I.V."/>
            <person name="Stajich J.E."/>
            <person name="Kennedy P.G."/>
        </authorList>
    </citation>
    <scope>NUCLEOTIDE SEQUENCE</scope>
    <source>
        <strain evidence="11">DOB743</strain>
    </source>
</reference>
<feature type="compositionally biased region" description="Polar residues" evidence="9">
    <location>
        <begin position="86"/>
        <end position="100"/>
    </location>
</feature>
<sequence>MADTFVATGLLGSGPSNSLLGSSPITDGLSSVFLSNGLLGGLCVAPTHARPEERAQEFDESSASEQVEKKNAFQPNGLLGSHDVDGSQTDTCPSSGISYESQDDHFPPISDILGLIPQGPRNTVSSSSRSFIPTLIRTPLRATTYDGNVINIGRKRYVGTTQKTSSAPTRLSNLLDVPIHRLKDELSVATASKLSISKATSRASESHKPPVPEETLWVDRYRPRKFTELLGNERVARETMAWLKQWDWCVFGKKKSKKRLWEDDENYNPDDEYHRPREKLLLISGPPGLGKTTLAHVVAKQAGYEVMEINASDARSAQVIDERIRPALESGSAVGSVKPMLLIIDEIDGATGGGDSSSGFVNKLVSLTFDKPKNKRKKSDQKDKRPLLRPIICICNDQNANALAKLRPHARQIRYTRLADSHIVKRLREICELEGLRADTRALSTLVGVAKGDLRGCLNTLQFIKSRNDEVTEPLIRRATVGMKEGDTTATSVINEIFAPLSRKRVKELGMGEEEEARYVNRLSHTIEGLNNPASIANGCFAHYINCHRHDANLNHYEKAGEWLTTFDSFSSVMYTDGDFALHTYLSYFLVPFHPLFRERGEKRVERDSSDWDNLQLTRANEEIYKSLANGIRSTGRSAGANRHLVTGQVLQLEFAPFINRIISPPLRPVNSQVIKPQERALLSRLVEIMVSFELRFVQEKAEDGQNVYRLDPPIDVFITYDGKRAEDITVSRYAVRQLVATEIDAALVAKQADAVEKGKEQAKAKFFKTSRKGVTENVDEAPEPMEVIEGSDELRRLDASSEPGPENKRARTSETVDIADKPPVDFFGRPIAMKKDLRRSSTSKKVVPDFHIAYKHLEGNSAAVRRPTKVSSFL</sequence>
<feature type="region of interest" description="Disordered" evidence="9">
    <location>
        <begin position="75"/>
        <end position="103"/>
    </location>
</feature>
<gene>
    <name evidence="11" type="ORF">EV702DRAFT_1093398</name>
</gene>
<evidence type="ECO:0000256" key="8">
    <source>
        <dbReference type="ARBA" id="ARBA00043975"/>
    </source>
</evidence>
<dbReference type="CDD" id="cd18140">
    <property type="entry name" value="HLD_clamp_RFC"/>
    <property type="match status" value="1"/>
</dbReference>